<name>A0A382ENN8_9ZZZZ</name>
<evidence type="ECO:0000313" key="2">
    <source>
        <dbReference type="EMBL" id="SVB51477.1"/>
    </source>
</evidence>
<gene>
    <name evidence="2" type="ORF">METZ01_LOCUS204331</name>
</gene>
<evidence type="ECO:0000256" key="1">
    <source>
        <dbReference type="SAM" id="Phobius"/>
    </source>
</evidence>
<proteinExistence type="predicted"/>
<accession>A0A382ENN8</accession>
<keyword evidence="1" id="KW-0472">Membrane</keyword>
<evidence type="ECO:0008006" key="3">
    <source>
        <dbReference type="Google" id="ProtNLM"/>
    </source>
</evidence>
<dbReference type="AlphaFoldDB" id="A0A382ENN8"/>
<keyword evidence="1" id="KW-1133">Transmembrane helix</keyword>
<feature type="transmembrane region" description="Helical" evidence="1">
    <location>
        <begin position="21"/>
        <end position="38"/>
    </location>
</feature>
<feature type="non-terminal residue" evidence="2">
    <location>
        <position position="113"/>
    </location>
</feature>
<dbReference type="EMBL" id="UINC01045114">
    <property type="protein sequence ID" value="SVB51477.1"/>
    <property type="molecule type" value="Genomic_DNA"/>
</dbReference>
<organism evidence="2">
    <name type="scientific">marine metagenome</name>
    <dbReference type="NCBI Taxonomy" id="408172"/>
    <lineage>
        <taxon>unclassified sequences</taxon>
        <taxon>metagenomes</taxon>
        <taxon>ecological metagenomes</taxon>
    </lineage>
</organism>
<sequence>MEFRPSTLLRVAAPLRSLAQRFMYVGLIVLSFGLMLVGKMDVVLIDHLRAEVTNVAAPVLAALSRPASSISNGLENIRALIYLREENARLLEENTKLKQWVYFARRLHTENTA</sequence>
<keyword evidence="1" id="KW-0812">Transmembrane</keyword>
<reference evidence="2" key="1">
    <citation type="submission" date="2018-05" db="EMBL/GenBank/DDBJ databases">
        <authorList>
            <person name="Lanie J.A."/>
            <person name="Ng W.-L."/>
            <person name="Kazmierczak K.M."/>
            <person name="Andrzejewski T.M."/>
            <person name="Davidsen T.M."/>
            <person name="Wayne K.J."/>
            <person name="Tettelin H."/>
            <person name="Glass J.I."/>
            <person name="Rusch D."/>
            <person name="Podicherti R."/>
            <person name="Tsui H.-C.T."/>
            <person name="Winkler M.E."/>
        </authorList>
    </citation>
    <scope>NUCLEOTIDE SEQUENCE</scope>
</reference>
<protein>
    <recommendedName>
        <fullName evidence="3">Rod shape-determining protein MreC</fullName>
    </recommendedName>
</protein>